<dbReference type="PANTHER" id="PTHR11740">
    <property type="entry name" value="CASEIN KINASE II SUBUNIT BETA"/>
    <property type="match status" value="1"/>
</dbReference>
<dbReference type="HOGENOM" id="CLU_034027_3_1_1"/>
<dbReference type="GO" id="GO:0005737">
    <property type="term" value="C:cytoplasm"/>
    <property type="evidence" value="ECO:0000318"/>
    <property type="project" value="GO_Central"/>
</dbReference>
<dbReference type="SUPFAM" id="SSF57798">
    <property type="entry name" value="Casein kinase II beta subunit"/>
    <property type="match status" value="1"/>
</dbReference>
<protein>
    <recommendedName>
        <fullName evidence="2">Casein kinase II subunit beta</fullName>
        <shortName evidence="2">CK II beta</shortName>
    </recommendedName>
</protein>
<dbReference type="AlphaFoldDB" id="D8RIB3"/>
<dbReference type="eggNOG" id="KOG3092">
    <property type="taxonomic scope" value="Eukaryota"/>
</dbReference>
<comment type="similarity">
    <text evidence="1 2">Belongs to the casein kinase 2 subunit beta family.</text>
</comment>
<dbReference type="Proteomes" id="UP000001514">
    <property type="component" value="Unassembled WGS sequence"/>
</dbReference>
<accession>D8RIB3</accession>
<gene>
    <name evidence="3" type="ORF">SELMODRAFT_171719</name>
</gene>
<dbReference type="GO" id="GO:0019887">
    <property type="term" value="F:protein kinase regulator activity"/>
    <property type="evidence" value="ECO:0000318"/>
    <property type="project" value="GO_Central"/>
</dbReference>
<dbReference type="Gene3D" id="1.10.1820.10">
    <property type="entry name" value="protein kinase ck2 holoenzyme, chain C, domain 1"/>
    <property type="match status" value="1"/>
</dbReference>
<evidence type="ECO:0000256" key="2">
    <source>
        <dbReference type="RuleBase" id="RU361268"/>
    </source>
</evidence>
<sequence>MREIHSVLRCRQLLRSHRRFYGLAASKQMKNAAEGRPKKIKFFVGSQRSNVEALKREKHLENSPGWIEAFCSQKENDLFVRVDTDFIRDQFNLHGLSNEVLDYHGSLRDILETYRGYFDEEAQKLYGLIHRRYILSTKGLEAMARKFKHEEFEKCPRSCCEDQTCLPVGLSDDPGVSTVRFFCPRCEDVFDPIAVQHRSVDGAYFGPTFAHLLLLTHPMEIKPCVKHPSSSGYVPRIFGFKIHKPSASSDDMEVA</sequence>
<proteinExistence type="inferred from homology"/>
<dbReference type="Gramene" id="EFJ28065">
    <property type="protein sequence ID" value="EFJ28065"/>
    <property type="gene ID" value="SELMODRAFT_171719"/>
</dbReference>
<evidence type="ECO:0000256" key="1">
    <source>
        <dbReference type="ARBA" id="ARBA00006941"/>
    </source>
</evidence>
<evidence type="ECO:0000313" key="3">
    <source>
        <dbReference type="EMBL" id="EFJ28065.1"/>
    </source>
</evidence>
<dbReference type="InterPro" id="IPR016149">
    <property type="entry name" value="Casein_kin_II_reg-sub_N"/>
</dbReference>
<comment type="function">
    <text evidence="2">Plays a complex role in regulating the basal catalytic activity of the alpha subunit.</text>
</comment>
<dbReference type="GO" id="GO:0005956">
    <property type="term" value="C:protein kinase CK2 complex"/>
    <property type="evidence" value="ECO:0000318"/>
    <property type="project" value="GO_Central"/>
</dbReference>
<dbReference type="PANTHER" id="PTHR11740:SF0">
    <property type="entry name" value="CASEIN KINASE II SUBUNIT BETA"/>
    <property type="match status" value="1"/>
</dbReference>
<name>D8RIB3_SELML</name>
<dbReference type="KEGG" id="smo:SELMODRAFT_171719"/>
<keyword evidence="4" id="KW-1185">Reference proteome</keyword>
<dbReference type="OrthoDB" id="3971593at2759"/>
<dbReference type="SMART" id="SM01085">
    <property type="entry name" value="CK_II_beta"/>
    <property type="match status" value="1"/>
</dbReference>
<reference evidence="3 4" key="1">
    <citation type="journal article" date="2011" name="Science">
        <title>The Selaginella genome identifies genetic changes associated with the evolution of vascular plants.</title>
        <authorList>
            <person name="Banks J.A."/>
            <person name="Nishiyama T."/>
            <person name="Hasebe M."/>
            <person name="Bowman J.L."/>
            <person name="Gribskov M."/>
            <person name="dePamphilis C."/>
            <person name="Albert V.A."/>
            <person name="Aono N."/>
            <person name="Aoyama T."/>
            <person name="Ambrose B.A."/>
            <person name="Ashton N.W."/>
            <person name="Axtell M.J."/>
            <person name="Barker E."/>
            <person name="Barker M.S."/>
            <person name="Bennetzen J.L."/>
            <person name="Bonawitz N.D."/>
            <person name="Chapple C."/>
            <person name="Cheng C."/>
            <person name="Correa L.G."/>
            <person name="Dacre M."/>
            <person name="DeBarry J."/>
            <person name="Dreyer I."/>
            <person name="Elias M."/>
            <person name="Engstrom E.M."/>
            <person name="Estelle M."/>
            <person name="Feng L."/>
            <person name="Finet C."/>
            <person name="Floyd S.K."/>
            <person name="Frommer W.B."/>
            <person name="Fujita T."/>
            <person name="Gramzow L."/>
            <person name="Gutensohn M."/>
            <person name="Harholt J."/>
            <person name="Hattori M."/>
            <person name="Heyl A."/>
            <person name="Hirai T."/>
            <person name="Hiwatashi Y."/>
            <person name="Ishikawa M."/>
            <person name="Iwata M."/>
            <person name="Karol K.G."/>
            <person name="Koehler B."/>
            <person name="Kolukisaoglu U."/>
            <person name="Kubo M."/>
            <person name="Kurata T."/>
            <person name="Lalonde S."/>
            <person name="Li K."/>
            <person name="Li Y."/>
            <person name="Litt A."/>
            <person name="Lyons E."/>
            <person name="Manning G."/>
            <person name="Maruyama T."/>
            <person name="Michael T.P."/>
            <person name="Mikami K."/>
            <person name="Miyazaki S."/>
            <person name="Morinaga S."/>
            <person name="Murata T."/>
            <person name="Mueller-Roeber B."/>
            <person name="Nelson D.R."/>
            <person name="Obara M."/>
            <person name="Oguri Y."/>
            <person name="Olmstead R.G."/>
            <person name="Onodera N."/>
            <person name="Petersen B.L."/>
            <person name="Pils B."/>
            <person name="Prigge M."/>
            <person name="Rensing S.A."/>
            <person name="Riano-Pachon D.M."/>
            <person name="Roberts A.W."/>
            <person name="Sato Y."/>
            <person name="Scheller H.V."/>
            <person name="Schulz B."/>
            <person name="Schulz C."/>
            <person name="Shakirov E.V."/>
            <person name="Shibagaki N."/>
            <person name="Shinohara N."/>
            <person name="Shippen D.E."/>
            <person name="Soerensen I."/>
            <person name="Sotooka R."/>
            <person name="Sugimoto N."/>
            <person name="Sugita M."/>
            <person name="Sumikawa N."/>
            <person name="Tanurdzic M."/>
            <person name="Theissen G."/>
            <person name="Ulvskov P."/>
            <person name="Wakazuki S."/>
            <person name="Weng J.K."/>
            <person name="Willats W.W."/>
            <person name="Wipf D."/>
            <person name="Wolf P.G."/>
            <person name="Yang L."/>
            <person name="Zimmer A.D."/>
            <person name="Zhu Q."/>
            <person name="Mitros T."/>
            <person name="Hellsten U."/>
            <person name="Loque D."/>
            <person name="Otillar R."/>
            <person name="Salamov A."/>
            <person name="Schmutz J."/>
            <person name="Shapiro H."/>
            <person name="Lindquist E."/>
            <person name="Lucas S."/>
            <person name="Rokhsar D."/>
            <person name="Grigoriev I.V."/>
        </authorList>
    </citation>
    <scope>NUCLEOTIDE SEQUENCE [LARGE SCALE GENOMIC DNA]</scope>
</reference>
<comment type="subunit">
    <text evidence="2">Tetramer of two alpha and two beta subunits.</text>
</comment>
<dbReference type="STRING" id="88036.D8RIB3"/>
<dbReference type="Pfam" id="PF01214">
    <property type="entry name" value="CK_II_beta"/>
    <property type="match status" value="1"/>
</dbReference>
<organism evidence="4">
    <name type="scientific">Selaginella moellendorffii</name>
    <name type="common">Spikemoss</name>
    <dbReference type="NCBI Taxonomy" id="88036"/>
    <lineage>
        <taxon>Eukaryota</taxon>
        <taxon>Viridiplantae</taxon>
        <taxon>Streptophyta</taxon>
        <taxon>Embryophyta</taxon>
        <taxon>Tracheophyta</taxon>
        <taxon>Lycopodiopsida</taxon>
        <taxon>Selaginellales</taxon>
        <taxon>Selaginellaceae</taxon>
        <taxon>Selaginella</taxon>
    </lineage>
</organism>
<dbReference type="FunFam" id="2.20.25.20:FF:000001">
    <property type="entry name" value="Casein kinase II subunit beta"/>
    <property type="match status" value="1"/>
</dbReference>
<dbReference type="EMBL" id="GL377580">
    <property type="protein sequence ID" value="EFJ28065.1"/>
    <property type="molecule type" value="Genomic_DNA"/>
</dbReference>
<evidence type="ECO:0000313" key="4">
    <source>
        <dbReference type="Proteomes" id="UP000001514"/>
    </source>
</evidence>
<dbReference type="InterPro" id="IPR000704">
    <property type="entry name" value="Casein_kinase_II_reg-sub"/>
</dbReference>
<dbReference type="InterPro" id="IPR035991">
    <property type="entry name" value="Casein_kinase_II_beta-like"/>
</dbReference>
<dbReference type="Gene3D" id="2.20.25.20">
    <property type="match status" value="1"/>
</dbReference>
<dbReference type="PRINTS" id="PR00472">
    <property type="entry name" value="CASNKINASEII"/>
</dbReference>
<dbReference type="InParanoid" id="D8RIB3"/>